<sequence length="268" mass="28086">MKQFLMICGVAMGVATMGQAQTNGLGPAELPAAGFDGREYTDSRGCVFLRSTFGGEVAWVPRYGPDRQPVCDGTPSMAAQAEVAPQAAAAPREAPRPAPAARVAQPRAAAAPARTPRRPALPRADASGRHPSCPASAPFGQLVDTTLGRPLVRCVTSPALFLDPIQNGPSLAPHAPIALPDGGARRSQVAPDRPAGMSGRRVQVGSFAVAENATRLRARLQRSGLPAQVHRAREYNVVTLGPFAHPSEAQYALASVRGMGFSDAFIRR</sequence>
<dbReference type="SUPFAM" id="SSF110997">
    <property type="entry name" value="Sporulation related repeat"/>
    <property type="match status" value="1"/>
</dbReference>
<protein>
    <submittedName>
        <fullName evidence="4">Sporulation related protein</fullName>
    </submittedName>
</protein>
<evidence type="ECO:0000256" key="2">
    <source>
        <dbReference type="SAM" id="SignalP"/>
    </source>
</evidence>
<evidence type="ECO:0000259" key="3">
    <source>
        <dbReference type="PROSITE" id="PS51724"/>
    </source>
</evidence>
<feature type="compositionally biased region" description="Low complexity" evidence="1">
    <location>
        <begin position="83"/>
        <end position="92"/>
    </location>
</feature>
<comment type="caution">
    <text evidence="4">The sequence shown here is derived from an EMBL/GenBank/DDBJ whole genome shotgun (WGS) entry which is preliminary data.</text>
</comment>
<evidence type="ECO:0000313" key="4">
    <source>
        <dbReference type="EMBL" id="PZX47248.1"/>
    </source>
</evidence>
<organism evidence="4 5">
    <name type="scientific">Roseinatronobacter thiooxidans</name>
    <dbReference type="NCBI Taxonomy" id="121821"/>
    <lineage>
        <taxon>Bacteria</taxon>
        <taxon>Pseudomonadati</taxon>
        <taxon>Pseudomonadota</taxon>
        <taxon>Alphaproteobacteria</taxon>
        <taxon>Rhodobacterales</taxon>
        <taxon>Paracoccaceae</taxon>
        <taxon>Roseinatronobacter</taxon>
    </lineage>
</organism>
<feature type="chain" id="PRO_5016017603" evidence="2">
    <location>
        <begin position="21"/>
        <end position="268"/>
    </location>
</feature>
<evidence type="ECO:0000256" key="1">
    <source>
        <dbReference type="SAM" id="MobiDB-lite"/>
    </source>
</evidence>
<dbReference type="InterPro" id="IPR007730">
    <property type="entry name" value="SPOR-like_dom"/>
</dbReference>
<dbReference type="RefSeq" id="WP_071470453.1">
    <property type="nucleotide sequence ID" value="NZ_MEHT01000044.1"/>
</dbReference>
<feature type="signal peptide" evidence="2">
    <location>
        <begin position="1"/>
        <end position="20"/>
    </location>
</feature>
<keyword evidence="2" id="KW-0732">Signal</keyword>
<dbReference type="STRING" id="121821.GCA_001870675_02680"/>
<dbReference type="Proteomes" id="UP000249364">
    <property type="component" value="Unassembled WGS sequence"/>
</dbReference>
<feature type="compositionally biased region" description="Low complexity" evidence="1">
    <location>
        <begin position="99"/>
        <end position="114"/>
    </location>
</feature>
<dbReference type="PROSITE" id="PS51724">
    <property type="entry name" value="SPOR"/>
    <property type="match status" value="1"/>
</dbReference>
<accession>A0A2W7QFC8</accession>
<dbReference type="OrthoDB" id="7843142at2"/>
<dbReference type="Gene3D" id="3.30.70.1070">
    <property type="entry name" value="Sporulation related repeat"/>
    <property type="match status" value="1"/>
</dbReference>
<keyword evidence="5" id="KW-1185">Reference proteome</keyword>
<dbReference type="GO" id="GO:0042834">
    <property type="term" value="F:peptidoglycan binding"/>
    <property type="evidence" value="ECO:0007669"/>
    <property type="project" value="InterPro"/>
</dbReference>
<dbReference type="EMBL" id="QKZQ01000002">
    <property type="protein sequence ID" value="PZX47248.1"/>
    <property type="molecule type" value="Genomic_DNA"/>
</dbReference>
<evidence type="ECO:0000313" key="5">
    <source>
        <dbReference type="Proteomes" id="UP000249364"/>
    </source>
</evidence>
<reference evidence="4 5" key="1">
    <citation type="submission" date="2018-06" db="EMBL/GenBank/DDBJ databases">
        <title>Genomic Encyclopedia of Archaeal and Bacterial Type Strains, Phase II (KMG-II): from individual species to whole genera.</title>
        <authorList>
            <person name="Goeker M."/>
        </authorList>
    </citation>
    <scope>NUCLEOTIDE SEQUENCE [LARGE SCALE GENOMIC DNA]</scope>
    <source>
        <strain evidence="4 5">DSM 13087</strain>
    </source>
</reference>
<dbReference type="InterPro" id="IPR036680">
    <property type="entry name" value="SPOR-like_sf"/>
</dbReference>
<feature type="region of interest" description="Disordered" evidence="1">
    <location>
        <begin position="83"/>
        <end position="137"/>
    </location>
</feature>
<dbReference type="Pfam" id="PF05036">
    <property type="entry name" value="SPOR"/>
    <property type="match status" value="1"/>
</dbReference>
<gene>
    <name evidence="4" type="ORF">LY56_00543</name>
</gene>
<feature type="domain" description="SPOR" evidence="3">
    <location>
        <begin position="194"/>
        <end position="268"/>
    </location>
</feature>
<proteinExistence type="predicted"/>
<dbReference type="AlphaFoldDB" id="A0A2W7QFC8"/>
<name>A0A2W7QFC8_9RHOB</name>